<keyword evidence="1" id="KW-0175">Coiled coil</keyword>
<keyword evidence="2" id="KW-0812">Transmembrane</keyword>
<dbReference type="RefSeq" id="WP_092015790.1">
    <property type="nucleotide sequence ID" value="NZ_FOXH01000004.1"/>
</dbReference>
<evidence type="ECO:0000256" key="2">
    <source>
        <dbReference type="SAM" id="Phobius"/>
    </source>
</evidence>
<feature type="coiled-coil region" evidence="1">
    <location>
        <begin position="16"/>
        <end position="60"/>
    </location>
</feature>
<evidence type="ECO:0000313" key="3">
    <source>
        <dbReference type="EMBL" id="SFP62712.1"/>
    </source>
</evidence>
<dbReference type="OrthoDB" id="959236at2"/>
<dbReference type="EMBL" id="FOXH01000004">
    <property type="protein sequence ID" value="SFP62712.1"/>
    <property type="molecule type" value="Genomic_DNA"/>
</dbReference>
<sequence>MKTTSEIELEKELLIISQQEAAERILEIEAEQAEIARAEKEDLRKRKLSLLEDARQYEALAREAKTKEDTDLKLDWAKAARDEAAKIVIEGETFDEELPKVQPTANKRKLGQFIAKYMPFIQVGVLVSMIVTLLISFYGYQAKIERANSLLSEDELITKKVNAFNDSNLQRIVFERLLQSTDLVFILIFLLIIAPSVLCYQLPFIKSNKDFLHEFFYKLTAWQRVKFVAFLFGALLIYFGLSHSVNQF</sequence>
<keyword evidence="2" id="KW-0472">Membrane</keyword>
<dbReference type="STRING" id="1079859.SAMN04515674_104277"/>
<keyword evidence="2" id="KW-1133">Transmembrane helix</keyword>
<organism evidence="3 4">
    <name type="scientific">Pseudarcicella hirudinis</name>
    <dbReference type="NCBI Taxonomy" id="1079859"/>
    <lineage>
        <taxon>Bacteria</taxon>
        <taxon>Pseudomonadati</taxon>
        <taxon>Bacteroidota</taxon>
        <taxon>Cytophagia</taxon>
        <taxon>Cytophagales</taxon>
        <taxon>Flectobacillaceae</taxon>
        <taxon>Pseudarcicella</taxon>
    </lineage>
</organism>
<proteinExistence type="predicted"/>
<evidence type="ECO:0000256" key="1">
    <source>
        <dbReference type="SAM" id="Coils"/>
    </source>
</evidence>
<dbReference type="Proteomes" id="UP000199306">
    <property type="component" value="Unassembled WGS sequence"/>
</dbReference>
<evidence type="ECO:0000313" key="4">
    <source>
        <dbReference type="Proteomes" id="UP000199306"/>
    </source>
</evidence>
<dbReference type="CDD" id="cd22249">
    <property type="entry name" value="UDM1_RNF168_RNF169-like"/>
    <property type="match status" value="1"/>
</dbReference>
<dbReference type="AlphaFoldDB" id="A0A1I5RVW8"/>
<accession>A0A1I5RVW8</accession>
<keyword evidence="4" id="KW-1185">Reference proteome</keyword>
<feature type="transmembrane region" description="Helical" evidence="2">
    <location>
        <begin position="225"/>
        <end position="245"/>
    </location>
</feature>
<gene>
    <name evidence="3" type="ORF">SAMN04515674_104277</name>
</gene>
<feature type="transmembrane region" description="Helical" evidence="2">
    <location>
        <begin position="183"/>
        <end position="204"/>
    </location>
</feature>
<name>A0A1I5RVW8_9BACT</name>
<protein>
    <submittedName>
        <fullName evidence="3">Uncharacterized protein</fullName>
    </submittedName>
</protein>
<feature type="transmembrane region" description="Helical" evidence="2">
    <location>
        <begin position="117"/>
        <end position="140"/>
    </location>
</feature>
<reference evidence="3 4" key="1">
    <citation type="submission" date="2016-10" db="EMBL/GenBank/DDBJ databases">
        <authorList>
            <person name="de Groot N.N."/>
        </authorList>
    </citation>
    <scope>NUCLEOTIDE SEQUENCE [LARGE SCALE GENOMIC DNA]</scope>
    <source>
        <strain evidence="4">E92,LMG 26720,CCM 7988</strain>
    </source>
</reference>